<proteinExistence type="predicted"/>
<protein>
    <submittedName>
        <fullName evidence="1">Uncharacterized protein</fullName>
    </submittedName>
</protein>
<sequence>MNQKIKKHHEVLSSAANQHNQFLDADEVATLINNANHPDLSLPFSILNSILEWYVRTISDEIYKLSFLNQKKFNRAKIFWPSQYENQKDLITQYLSQFDGFDLEDYFDVVIMIQMKDEKELILNCFLNSFTFQVEEKERNNFSNQKGLELFYERKEIIKIRCETDLSILVNLTNLLCEKYIYQSHYQEQRDIIKLSHQELYRRLIPILQEETLVVLYELYKDQ</sequence>
<name>A0A8S1KBV2_PARPR</name>
<reference evidence="1" key="1">
    <citation type="submission" date="2021-01" db="EMBL/GenBank/DDBJ databases">
        <authorList>
            <consortium name="Genoscope - CEA"/>
            <person name="William W."/>
        </authorList>
    </citation>
    <scope>NUCLEOTIDE SEQUENCE</scope>
</reference>
<keyword evidence="2" id="KW-1185">Reference proteome</keyword>
<gene>
    <name evidence="1" type="ORF">PPRIM_AZ9-3.1.T0170019</name>
</gene>
<accession>A0A8S1KBV2</accession>
<evidence type="ECO:0000313" key="1">
    <source>
        <dbReference type="EMBL" id="CAD8050386.1"/>
    </source>
</evidence>
<comment type="caution">
    <text evidence="1">The sequence shown here is derived from an EMBL/GenBank/DDBJ whole genome shotgun (WGS) entry which is preliminary data.</text>
</comment>
<dbReference type="Proteomes" id="UP000688137">
    <property type="component" value="Unassembled WGS sequence"/>
</dbReference>
<dbReference type="AlphaFoldDB" id="A0A8S1KBV2"/>
<organism evidence="1 2">
    <name type="scientific">Paramecium primaurelia</name>
    <dbReference type="NCBI Taxonomy" id="5886"/>
    <lineage>
        <taxon>Eukaryota</taxon>
        <taxon>Sar</taxon>
        <taxon>Alveolata</taxon>
        <taxon>Ciliophora</taxon>
        <taxon>Intramacronucleata</taxon>
        <taxon>Oligohymenophorea</taxon>
        <taxon>Peniculida</taxon>
        <taxon>Parameciidae</taxon>
        <taxon>Paramecium</taxon>
    </lineage>
</organism>
<evidence type="ECO:0000313" key="2">
    <source>
        <dbReference type="Proteomes" id="UP000688137"/>
    </source>
</evidence>
<dbReference type="OMA" id="WYVRTIS"/>
<dbReference type="EMBL" id="CAJJDM010000012">
    <property type="protein sequence ID" value="CAD8050386.1"/>
    <property type="molecule type" value="Genomic_DNA"/>
</dbReference>